<gene>
    <name evidence="1" type="ORF">PoB_001377700</name>
</gene>
<keyword evidence="2" id="KW-1185">Reference proteome</keyword>
<evidence type="ECO:0000313" key="1">
    <source>
        <dbReference type="EMBL" id="GFN87271.1"/>
    </source>
</evidence>
<accession>A0AAV3YWB3</accession>
<organism evidence="1 2">
    <name type="scientific">Plakobranchus ocellatus</name>
    <dbReference type="NCBI Taxonomy" id="259542"/>
    <lineage>
        <taxon>Eukaryota</taxon>
        <taxon>Metazoa</taxon>
        <taxon>Spiralia</taxon>
        <taxon>Lophotrochozoa</taxon>
        <taxon>Mollusca</taxon>
        <taxon>Gastropoda</taxon>
        <taxon>Heterobranchia</taxon>
        <taxon>Euthyneura</taxon>
        <taxon>Panpulmonata</taxon>
        <taxon>Sacoglossa</taxon>
        <taxon>Placobranchoidea</taxon>
        <taxon>Plakobranchidae</taxon>
        <taxon>Plakobranchus</taxon>
    </lineage>
</organism>
<sequence length="122" mass="13603">MLRDGMMLMVAGVYDGQNSRSNLMYWQLVQSARLLQGDPRLQGPTYSKAGTHGRNVSVDFRASSPAIEPPTSHIVWESELNLNDHETVYKHKTLVLLTSAMTNTTARSHAGKRANIDMYALL</sequence>
<name>A0AAV3YWB3_9GAST</name>
<dbReference type="Proteomes" id="UP000735302">
    <property type="component" value="Unassembled WGS sequence"/>
</dbReference>
<proteinExistence type="predicted"/>
<comment type="caution">
    <text evidence="1">The sequence shown here is derived from an EMBL/GenBank/DDBJ whole genome shotgun (WGS) entry which is preliminary data.</text>
</comment>
<protein>
    <submittedName>
        <fullName evidence="1">Uncharacterized protein</fullName>
    </submittedName>
</protein>
<reference evidence="1 2" key="1">
    <citation type="journal article" date="2021" name="Elife">
        <title>Chloroplast acquisition without the gene transfer in kleptoplastic sea slugs, Plakobranchus ocellatus.</title>
        <authorList>
            <person name="Maeda T."/>
            <person name="Takahashi S."/>
            <person name="Yoshida T."/>
            <person name="Shimamura S."/>
            <person name="Takaki Y."/>
            <person name="Nagai Y."/>
            <person name="Toyoda A."/>
            <person name="Suzuki Y."/>
            <person name="Arimoto A."/>
            <person name="Ishii H."/>
            <person name="Satoh N."/>
            <person name="Nishiyama T."/>
            <person name="Hasebe M."/>
            <person name="Maruyama T."/>
            <person name="Minagawa J."/>
            <person name="Obokata J."/>
            <person name="Shigenobu S."/>
        </authorList>
    </citation>
    <scope>NUCLEOTIDE SEQUENCE [LARGE SCALE GENOMIC DNA]</scope>
</reference>
<dbReference type="AlphaFoldDB" id="A0AAV3YWB3"/>
<evidence type="ECO:0000313" key="2">
    <source>
        <dbReference type="Proteomes" id="UP000735302"/>
    </source>
</evidence>
<dbReference type="EMBL" id="BLXT01001695">
    <property type="protein sequence ID" value="GFN87271.1"/>
    <property type="molecule type" value="Genomic_DNA"/>
</dbReference>